<evidence type="ECO:0000313" key="2">
    <source>
        <dbReference type="Proteomes" id="UP001059745"/>
    </source>
</evidence>
<dbReference type="RefSeq" id="WP_186267822.1">
    <property type="nucleotide sequence ID" value="NZ_CADFCL010000014.1"/>
</dbReference>
<organism evidence="1 2">
    <name type="scientific">Burkholderia gladioli</name>
    <name type="common">Pseudomonas marginata</name>
    <name type="synonym">Phytomonas marginata</name>
    <dbReference type="NCBI Taxonomy" id="28095"/>
    <lineage>
        <taxon>Bacteria</taxon>
        <taxon>Pseudomonadati</taxon>
        <taxon>Pseudomonadota</taxon>
        <taxon>Betaproteobacteria</taxon>
        <taxon>Burkholderiales</taxon>
        <taxon>Burkholderiaceae</taxon>
        <taxon>Burkholderia</taxon>
    </lineage>
</organism>
<protein>
    <recommendedName>
        <fullName evidence="3">DNA transfer protein</fullName>
    </recommendedName>
</protein>
<dbReference type="AlphaFoldDB" id="A0AB38U606"/>
<dbReference type="EMBL" id="CP104216">
    <property type="protein sequence ID" value="UWX75375.1"/>
    <property type="molecule type" value="Genomic_DNA"/>
</dbReference>
<keyword evidence="1" id="KW-0614">Plasmid</keyword>
<evidence type="ECO:0008006" key="3">
    <source>
        <dbReference type="Google" id="ProtNLM"/>
    </source>
</evidence>
<reference evidence="1" key="1">
    <citation type="submission" date="2022-09" db="EMBL/GenBank/DDBJ databases">
        <title>Genomic of Burkholderia gladioli.</title>
        <authorList>
            <person name="Wu H."/>
        </authorList>
    </citation>
    <scope>NUCLEOTIDE SEQUENCE</scope>
    <source>
        <strain evidence="1">ZN-S4</strain>
        <plasmid evidence="1">unnamed1</plasmid>
    </source>
</reference>
<accession>A0AB38U606</accession>
<name>A0AB38U606_BURGA</name>
<dbReference type="Proteomes" id="UP001059745">
    <property type="component" value="Plasmid unnamed1"/>
</dbReference>
<gene>
    <name evidence="1" type="ORF">NYZ96_35110</name>
</gene>
<geneLocation type="plasmid" evidence="1 2">
    <name>unnamed1</name>
</geneLocation>
<evidence type="ECO:0000313" key="1">
    <source>
        <dbReference type="EMBL" id="UWX75375.1"/>
    </source>
</evidence>
<sequence length="288" mass="27779">MSFISNAIGDVVGGLTGANAQASAANKAANTQSAAAQSGINQLIQSLNDVRALQSPFLQAGTNAVPGYENAISGYGGVLNNLNNLTGANGNAAQQTAINGLTSNPLYTSSMNLGQQAILANASATGGLRGGNTIASLGYLPNQVLSNVMQQQIGNLGSSLQGSAGLAGLYGNLVGLGSNTANTLSNAEFNTGSSIANLATGRGAAQAGAQLAQGNATASGLNSLGSLLGGAGGISNLFSSIGSGLGGLFSGSSGMSPLLGLGGALSAAGGINPTSYGVGQNSYGFNAF</sequence>
<proteinExistence type="predicted"/>